<feature type="modified residue" description="4-aspartylphosphate" evidence="2">
    <location>
        <position position="54"/>
    </location>
</feature>
<gene>
    <name evidence="4" type="ORF">DES40_0155</name>
</gene>
<sequence length="125" mass="13921">MTKLFIIDDDPLDRMLMKLAIEKLNEDYVVIELDGAKGAIASIKEEQPIATLLDMRMPEVDGIALLKSMRETKGLRSHPVFMVSGSSEPSDRELAVECGANRFFTKPSSLSGYEELAKDILSHIH</sequence>
<accession>A0A420WIM2</accession>
<evidence type="ECO:0000256" key="2">
    <source>
        <dbReference type="PROSITE-ProRule" id="PRU00169"/>
    </source>
</evidence>
<comment type="caution">
    <text evidence="4">The sequence shown here is derived from an EMBL/GenBank/DDBJ whole genome shotgun (WGS) entry which is preliminary data.</text>
</comment>
<dbReference type="InterPro" id="IPR001789">
    <property type="entry name" value="Sig_transdc_resp-reg_receiver"/>
</dbReference>
<dbReference type="Proteomes" id="UP000282211">
    <property type="component" value="Unassembled WGS sequence"/>
</dbReference>
<dbReference type="OrthoDB" id="7326651at2"/>
<evidence type="ECO:0000259" key="3">
    <source>
        <dbReference type="PROSITE" id="PS50110"/>
    </source>
</evidence>
<dbReference type="GO" id="GO:0000160">
    <property type="term" value="P:phosphorelay signal transduction system"/>
    <property type="evidence" value="ECO:0007669"/>
    <property type="project" value="InterPro"/>
</dbReference>
<dbReference type="InterPro" id="IPR050595">
    <property type="entry name" value="Bact_response_regulator"/>
</dbReference>
<dbReference type="PROSITE" id="PS50110">
    <property type="entry name" value="RESPONSE_REGULATORY"/>
    <property type="match status" value="1"/>
</dbReference>
<dbReference type="SMART" id="SM00448">
    <property type="entry name" value="REC"/>
    <property type="match status" value="1"/>
</dbReference>
<dbReference type="AlphaFoldDB" id="A0A420WIM2"/>
<protein>
    <submittedName>
        <fullName evidence="4">Response regulator receiver domain-containing protein</fullName>
    </submittedName>
</protein>
<evidence type="ECO:0000313" key="4">
    <source>
        <dbReference type="EMBL" id="RKQ70853.1"/>
    </source>
</evidence>
<evidence type="ECO:0000313" key="5">
    <source>
        <dbReference type="Proteomes" id="UP000282211"/>
    </source>
</evidence>
<dbReference type="PANTHER" id="PTHR44591:SF23">
    <property type="entry name" value="CHEY SUBFAMILY"/>
    <property type="match status" value="1"/>
</dbReference>
<dbReference type="SUPFAM" id="SSF52172">
    <property type="entry name" value="CheY-like"/>
    <property type="match status" value="1"/>
</dbReference>
<organism evidence="4 5">
    <name type="scientific">Litorimonas taeanensis</name>
    <dbReference type="NCBI Taxonomy" id="568099"/>
    <lineage>
        <taxon>Bacteria</taxon>
        <taxon>Pseudomonadati</taxon>
        <taxon>Pseudomonadota</taxon>
        <taxon>Alphaproteobacteria</taxon>
        <taxon>Maricaulales</taxon>
        <taxon>Robiginitomaculaceae</taxon>
    </lineage>
</organism>
<keyword evidence="5" id="KW-1185">Reference proteome</keyword>
<reference evidence="4 5" key="1">
    <citation type="submission" date="2018-10" db="EMBL/GenBank/DDBJ databases">
        <title>Genomic Encyclopedia of Type Strains, Phase IV (KMG-IV): sequencing the most valuable type-strain genomes for metagenomic binning, comparative biology and taxonomic classification.</title>
        <authorList>
            <person name="Goeker M."/>
        </authorList>
    </citation>
    <scope>NUCLEOTIDE SEQUENCE [LARGE SCALE GENOMIC DNA]</scope>
    <source>
        <strain evidence="4 5">DSM 22008</strain>
    </source>
</reference>
<dbReference type="EMBL" id="RBII01000001">
    <property type="protein sequence ID" value="RKQ70853.1"/>
    <property type="molecule type" value="Genomic_DNA"/>
</dbReference>
<name>A0A420WIM2_9PROT</name>
<feature type="domain" description="Response regulatory" evidence="3">
    <location>
        <begin position="3"/>
        <end position="121"/>
    </location>
</feature>
<dbReference type="InParanoid" id="A0A420WIM2"/>
<proteinExistence type="predicted"/>
<dbReference type="Gene3D" id="3.40.50.2300">
    <property type="match status" value="1"/>
</dbReference>
<dbReference type="PANTHER" id="PTHR44591">
    <property type="entry name" value="STRESS RESPONSE REGULATOR PROTEIN 1"/>
    <property type="match status" value="1"/>
</dbReference>
<dbReference type="Pfam" id="PF00072">
    <property type="entry name" value="Response_reg"/>
    <property type="match status" value="1"/>
</dbReference>
<dbReference type="RefSeq" id="WP_121098675.1">
    <property type="nucleotide sequence ID" value="NZ_RBII01000001.1"/>
</dbReference>
<keyword evidence="1 2" id="KW-0597">Phosphoprotein</keyword>
<evidence type="ECO:0000256" key="1">
    <source>
        <dbReference type="ARBA" id="ARBA00022553"/>
    </source>
</evidence>
<dbReference type="InterPro" id="IPR011006">
    <property type="entry name" value="CheY-like_superfamily"/>
</dbReference>